<name>A0A9P1H0C3_9PEZI</name>
<proteinExistence type="predicted"/>
<gene>
    <name evidence="3" type="ORF">PPNO1_LOCUS3972</name>
</gene>
<sequence>MMDQAMANIQLTGGVPNPVDQSGLCLLSLDGGGVRGLSTLGILKGIMSQLNRKPCEVFDLIGGTSTGGRGGITRLRSYGLPEKPNIPVTIREAALATSAATGFFDPGLQDIGLAEYKEQGNIMQATDDYLDHQDRVFAKGISIADLFIDWAPHDLEVNVQNFKDACIHNQTGVRFYLIPFPRNLQFVGRKGLVDELTEKLFISNSSQTIALFGLGGVGKTQVALQLAYWVKQNRPDYSVFWVSALSYPAFEQSYAEIEKRLDYSRTPQKIRKKQSSII</sequence>
<evidence type="ECO:0000313" key="4">
    <source>
        <dbReference type="Proteomes" id="UP000838763"/>
    </source>
</evidence>
<dbReference type="GO" id="GO:0046486">
    <property type="term" value="P:glycerolipid metabolic process"/>
    <property type="evidence" value="ECO:0007669"/>
    <property type="project" value="UniProtKB-ARBA"/>
</dbReference>
<dbReference type="GO" id="GO:0016020">
    <property type="term" value="C:membrane"/>
    <property type="evidence" value="ECO:0007669"/>
    <property type="project" value="TreeGrafter"/>
</dbReference>
<dbReference type="Gene3D" id="3.40.50.300">
    <property type="entry name" value="P-loop containing nucleotide triphosphate hydrolases"/>
    <property type="match status" value="1"/>
</dbReference>
<dbReference type="OrthoDB" id="5986190at2759"/>
<dbReference type="GO" id="GO:0019369">
    <property type="term" value="P:arachidonate metabolic process"/>
    <property type="evidence" value="ECO:0007669"/>
    <property type="project" value="TreeGrafter"/>
</dbReference>
<dbReference type="EMBL" id="CALLCH030000010">
    <property type="protein sequence ID" value="CAI4214241.1"/>
    <property type="molecule type" value="Genomic_DNA"/>
</dbReference>
<dbReference type="PANTHER" id="PTHR24185">
    <property type="entry name" value="CALCIUM-INDEPENDENT PHOSPHOLIPASE A2-GAMMA"/>
    <property type="match status" value="1"/>
</dbReference>
<dbReference type="Gene3D" id="3.40.1090.10">
    <property type="entry name" value="Cytosolic phospholipase A2 catalytic domain"/>
    <property type="match status" value="1"/>
</dbReference>
<protein>
    <recommendedName>
        <fullName evidence="2">PNPLA domain-containing protein</fullName>
    </recommendedName>
</protein>
<feature type="domain" description="PNPLA" evidence="2">
    <location>
        <begin position="27"/>
        <end position="68"/>
    </location>
</feature>
<dbReference type="GO" id="GO:0047499">
    <property type="term" value="F:calcium-independent phospholipase A2 activity"/>
    <property type="evidence" value="ECO:0007669"/>
    <property type="project" value="TreeGrafter"/>
</dbReference>
<dbReference type="SUPFAM" id="SSF52540">
    <property type="entry name" value="P-loop containing nucleoside triphosphate hydrolases"/>
    <property type="match status" value="1"/>
</dbReference>
<dbReference type="Pfam" id="PF01734">
    <property type="entry name" value="Patatin"/>
    <property type="match status" value="1"/>
</dbReference>
<comment type="caution">
    <text evidence="3">The sequence shown here is derived from an EMBL/GenBank/DDBJ whole genome shotgun (WGS) entry which is preliminary data.</text>
</comment>
<dbReference type="AlphaFoldDB" id="A0A9P1H0C3"/>
<evidence type="ECO:0000259" key="2">
    <source>
        <dbReference type="Pfam" id="PF01734"/>
    </source>
</evidence>
<evidence type="ECO:0000313" key="3">
    <source>
        <dbReference type="EMBL" id="CAI4214241.1"/>
    </source>
</evidence>
<accession>A0A9P1H0C3</accession>
<dbReference type="SUPFAM" id="SSF52151">
    <property type="entry name" value="FabD/lysophospholipase-like"/>
    <property type="match status" value="1"/>
</dbReference>
<keyword evidence="4" id="KW-1185">Reference proteome</keyword>
<dbReference type="InterPro" id="IPR002641">
    <property type="entry name" value="PNPLA_dom"/>
</dbReference>
<dbReference type="InterPro" id="IPR016035">
    <property type="entry name" value="Acyl_Trfase/lysoPLipase"/>
</dbReference>
<reference evidence="3" key="1">
    <citation type="submission" date="2022-11" db="EMBL/GenBank/DDBJ databases">
        <authorList>
            <person name="Scott C."/>
            <person name="Bruce N."/>
        </authorList>
    </citation>
    <scope>NUCLEOTIDE SEQUENCE</scope>
</reference>
<evidence type="ECO:0000256" key="1">
    <source>
        <dbReference type="ARBA" id="ARBA00023098"/>
    </source>
</evidence>
<dbReference type="PANTHER" id="PTHR24185:SF4">
    <property type="entry name" value="SERINE HYDROLASE, PUTATIVE (AFU_ORTHOLOGUE AFUA_2G07870)-RELATED"/>
    <property type="match status" value="1"/>
</dbReference>
<dbReference type="InterPro" id="IPR027417">
    <property type="entry name" value="P-loop_NTPase"/>
</dbReference>
<organism evidence="3 4">
    <name type="scientific">Parascedosporium putredinis</name>
    <dbReference type="NCBI Taxonomy" id="1442378"/>
    <lineage>
        <taxon>Eukaryota</taxon>
        <taxon>Fungi</taxon>
        <taxon>Dikarya</taxon>
        <taxon>Ascomycota</taxon>
        <taxon>Pezizomycotina</taxon>
        <taxon>Sordariomycetes</taxon>
        <taxon>Hypocreomycetidae</taxon>
        <taxon>Microascales</taxon>
        <taxon>Microascaceae</taxon>
        <taxon>Parascedosporium</taxon>
    </lineage>
</organism>
<keyword evidence="1" id="KW-0443">Lipid metabolism</keyword>
<dbReference type="Proteomes" id="UP000838763">
    <property type="component" value="Unassembled WGS sequence"/>
</dbReference>